<proteinExistence type="inferred from homology"/>
<name>A0A552WLY9_9MICO</name>
<comment type="pathway">
    <text evidence="3">Amino-acid biosynthesis; L-isoleucine biosynthesis; 2-oxobutanoate from L-threonine: step 1/1.</text>
</comment>
<dbReference type="GO" id="GO:0009097">
    <property type="term" value="P:isoleucine biosynthetic process"/>
    <property type="evidence" value="ECO:0007669"/>
    <property type="project" value="UniProtKB-UniPathway"/>
</dbReference>
<dbReference type="Gene3D" id="3.40.50.1100">
    <property type="match status" value="2"/>
</dbReference>
<protein>
    <recommendedName>
        <fullName evidence="8">L-threonine dehydratase catabolic TdcB</fullName>
        <ecNumber evidence="7">4.3.1.19</ecNumber>
    </recommendedName>
    <alternativeName>
        <fullName evidence="14">Threonine deaminase</fullName>
    </alternativeName>
</protein>
<dbReference type="Pfam" id="PF00291">
    <property type="entry name" value="PALP"/>
    <property type="match status" value="1"/>
</dbReference>
<evidence type="ECO:0000256" key="1">
    <source>
        <dbReference type="ARBA" id="ARBA00001274"/>
    </source>
</evidence>
<dbReference type="Pfam" id="PF01842">
    <property type="entry name" value="ACT"/>
    <property type="match status" value="1"/>
</dbReference>
<dbReference type="InterPro" id="IPR001926">
    <property type="entry name" value="TrpB-like_PALP"/>
</dbReference>
<dbReference type="Gene3D" id="3.30.70.260">
    <property type="match status" value="1"/>
</dbReference>
<organism evidence="17 18">
    <name type="scientific">Georgenia yuyongxinii</name>
    <dbReference type="NCBI Taxonomy" id="2589797"/>
    <lineage>
        <taxon>Bacteria</taxon>
        <taxon>Bacillati</taxon>
        <taxon>Actinomycetota</taxon>
        <taxon>Actinomycetes</taxon>
        <taxon>Micrococcales</taxon>
        <taxon>Bogoriellaceae</taxon>
        <taxon>Georgenia</taxon>
    </lineage>
</organism>
<keyword evidence="9" id="KW-0021">Allosteric enzyme</keyword>
<keyword evidence="12 17" id="KW-0456">Lyase</keyword>
<dbReference type="CDD" id="cd04886">
    <property type="entry name" value="ACT_ThrD-II-like"/>
    <property type="match status" value="1"/>
</dbReference>
<dbReference type="InterPro" id="IPR045865">
    <property type="entry name" value="ACT-like_dom_sf"/>
</dbReference>
<dbReference type="PROSITE" id="PS00165">
    <property type="entry name" value="DEHYDRATASE_SER_THR"/>
    <property type="match status" value="1"/>
</dbReference>
<dbReference type="GO" id="GO:0030170">
    <property type="term" value="F:pyridoxal phosphate binding"/>
    <property type="evidence" value="ECO:0007669"/>
    <property type="project" value="InterPro"/>
</dbReference>
<dbReference type="InterPro" id="IPR005789">
    <property type="entry name" value="Thr_deHydtase_catblc"/>
</dbReference>
<keyword evidence="10" id="KW-0100">Branched-chain amino acid biosynthesis</keyword>
<evidence type="ECO:0000256" key="11">
    <source>
        <dbReference type="ARBA" id="ARBA00022898"/>
    </source>
</evidence>
<dbReference type="GO" id="GO:0003941">
    <property type="term" value="F:L-serine ammonia-lyase activity"/>
    <property type="evidence" value="ECO:0007669"/>
    <property type="project" value="TreeGrafter"/>
</dbReference>
<reference evidence="17 18" key="1">
    <citation type="submission" date="2019-07" db="EMBL/GenBank/DDBJ databases">
        <title>Georgenia wutianyii sp. nov. and Georgenia *** sp. nov. isolated from plateau pika (Ochotona curzoniae) in the Qinghai-Tibet plateau of China.</title>
        <authorList>
            <person name="Tian Z."/>
        </authorList>
    </citation>
    <scope>NUCLEOTIDE SEQUENCE [LARGE SCALE GENOMIC DNA]</scope>
    <source>
        <strain evidence="17 18">Z446</strain>
    </source>
</reference>
<dbReference type="InterPro" id="IPR036052">
    <property type="entry name" value="TrpB-like_PALP_sf"/>
</dbReference>
<sequence>MAQGDRERRRRGRRRPAHAHAGRRGRRPRRDPAGCHGPAHCVRARRRSRGPGGRRGTVSTIAFDLTEFQRAAEVVAAVAHRTPVEASTTLGRLVGAPVWLKAENLQRTGSFKIRGAYLRMSRLSEAEKARGVVAASAGNHAQGVALAARELGIAATIFMPADAALPKVAATRQYGAEVVLVGENLTHCLDAATEEVARSGRVLIHPYDHPDIVAGQGTIGLEILEQVPGVRTIVVPTGGGGLLAGVAAAVHAVDPGVAVVGVQAAGAAAYPESLAQGHPVLRADVHTMADGIAVPMPGEVPFRLIAEHVKEMHTVSEELLSRAVLHMVERAKLVVEPSGAAGVAALIQDPGAFEGPVVVVLSGGNVDPLVLLRIIRHGLAAAGRYLQMRVIVQDAPGSLAALLRRLAASGGNVVSVEHSRTATGLAVDEVEISVELETKGPEHCETVLDALRQHGYTVRHP</sequence>
<dbReference type="InterPro" id="IPR002912">
    <property type="entry name" value="ACT_dom"/>
</dbReference>
<dbReference type="UniPathway" id="UPA00047">
    <property type="reaction ID" value="UER00054"/>
</dbReference>
<evidence type="ECO:0000256" key="12">
    <source>
        <dbReference type="ARBA" id="ARBA00023239"/>
    </source>
</evidence>
<dbReference type="PROSITE" id="PS51671">
    <property type="entry name" value="ACT"/>
    <property type="match status" value="1"/>
</dbReference>
<dbReference type="Proteomes" id="UP000318693">
    <property type="component" value="Unassembled WGS sequence"/>
</dbReference>
<evidence type="ECO:0000256" key="4">
    <source>
        <dbReference type="ARBA" id="ARBA00004958"/>
    </source>
</evidence>
<comment type="subunit">
    <text evidence="6">In the native structure, TdcB is in a dimeric form, whereas in the TdcB-AMP complex, it exists in a tetrameric form (dimer of dimers).</text>
</comment>
<evidence type="ECO:0000256" key="2">
    <source>
        <dbReference type="ARBA" id="ARBA00001933"/>
    </source>
</evidence>
<evidence type="ECO:0000256" key="15">
    <source>
        <dbReference type="SAM" id="MobiDB-lite"/>
    </source>
</evidence>
<keyword evidence="10" id="KW-0028">Amino-acid biosynthesis</keyword>
<evidence type="ECO:0000256" key="3">
    <source>
        <dbReference type="ARBA" id="ARBA00004810"/>
    </source>
</evidence>
<dbReference type="FunFam" id="3.40.50.1100:FF:000005">
    <property type="entry name" value="Threonine dehydratase catabolic"/>
    <property type="match status" value="1"/>
</dbReference>
<dbReference type="EMBL" id="VJXR01000066">
    <property type="protein sequence ID" value="TRW43776.1"/>
    <property type="molecule type" value="Genomic_DNA"/>
</dbReference>
<evidence type="ECO:0000256" key="14">
    <source>
        <dbReference type="ARBA" id="ARBA00031427"/>
    </source>
</evidence>
<comment type="function">
    <text evidence="13">Catalyzes the anaerobic formation of alpha-ketobutyrate and ammonia from threonine in a two-step reaction. The first step involved a dehydration of threonine and a production of enamine intermediates (aminocrotonate), which tautomerizes to its imine form (iminobutyrate). Both intermediates are unstable and short-lived. The second step is the nonenzymatic hydrolysis of the enamine/imine intermediates to form 2-ketobutyrate and free ammonia. In the low water environment of the cell, the second step is accelerated by RidA.</text>
</comment>
<evidence type="ECO:0000256" key="8">
    <source>
        <dbReference type="ARBA" id="ARBA00022248"/>
    </source>
</evidence>
<keyword evidence="10" id="KW-0412">Isoleucine biosynthesis</keyword>
<dbReference type="GO" id="GO:0006565">
    <property type="term" value="P:L-serine catabolic process"/>
    <property type="evidence" value="ECO:0007669"/>
    <property type="project" value="TreeGrafter"/>
</dbReference>
<dbReference type="InterPro" id="IPR044561">
    <property type="entry name" value="ACT_ThrD-II-like"/>
</dbReference>
<feature type="compositionally biased region" description="Basic residues" evidence="15">
    <location>
        <begin position="8"/>
        <end position="29"/>
    </location>
</feature>
<feature type="region of interest" description="Disordered" evidence="15">
    <location>
        <begin position="1"/>
        <end position="39"/>
    </location>
</feature>
<keyword evidence="18" id="KW-1185">Reference proteome</keyword>
<comment type="caution">
    <text evidence="17">The sequence shown here is derived from an EMBL/GenBank/DDBJ whole genome shotgun (WGS) entry which is preliminary data.</text>
</comment>
<dbReference type="AlphaFoldDB" id="A0A552WLY9"/>
<dbReference type="NCBIfam" id="TIGR01127">
    <property type="entry name" value="ilvA_1Cterm"/>
    <property type="match status" value="1"/>
</dbReference>
<evidence type="ECO:0000256" key="5">
    <source>
        <dbReference type="ARBA" id="ARBA00010869"/>
    </source>
</evidence>
<evidence type="ECO:0000256" key="10">
    <source>
        <dbReference type="ARBA" id="ARBA00022624"/>
    </source>
</evidence>
<dbReference type="FunFam" id="3.40.50.1100:FF:000007">
    <property type="entry name" value="L-threonine dehydratase catabolic TdcB"/>
    <property type="match status" value="1"/>
</dbReference>
<dbReference type="GO" id="GO:0006567">
    <property type="term" value="P:L-threonine catabolic process"/>
    <property type="evidence" value="ECO:0007669"/>
    <property type="project" value="InterPro"/>
</dbReference>
<evidence type="ECO:0000313" key="18">
    <source>
        <dbReference type="Proteomes" id="UP000318693"/>
    </source>
</evidence>
<dbReference type="InterPro" id="IPR000634">
    <property type="entry name" value="Ser/Thr_deHydtase_PyrdxlP-BS"/>
</dbReference>
<dbReference type="GO" id="GO:0004794">
    <property type="term" value="F:threonine deaminase activity"/>
    <property type="evidence" value="ECO:0007669"/>
    <property type="project" value="UniProtKB-EC"/>
</dbReference>
<dbReference type="CDD" id="cd01562">
    <property type="entry name" value="Thr-dehyd"/>
    <property type="match status" value="1"/>
</dbReference>
<gene>
    <name evidence="17" type="ORF">FJ693_16400</name>
</gene>
<dbReference type="SUPFAM" id="SSF55021">
    <property type="entry name" value="ACT-like"/>
    <property type="match status" value="1"/>
</dbReference>
<evidence type="ECO:0000259" key="16">
    <source>
        <dbReference type="PROSITE" id="PS51671"/>
    </source>
</evidence>
<comment type="similarity">
    <text evidence="5">Belongs to the serine/threonine dehydratase family.</text>
</comment>
<dbReference type="EC" id="4.3.1.19" evidence="7"/>
<keyword evidence="11" id="KW-0663">Pyridoxal phosphate</keyword>
<evidence type="ECO:0000256" key="6">
    <source>
        <dbReference type="ARBA" id="ARBA00011447"/>
    </source>
</evidence>
<evidence type="ECO:0000256" key="7">
    <source>
        <dbReference type="ARBA" id="ARBA00012096"/>
    </source>
</evidence>
<evidence type="ECO:0000256" key="13">
    <source>
        <dbReference type="ARBA" id="ARBA00025527"/>
    </source>
</evidence>
<dbReference type="PANTHER" id="PTHR48078">
    <property type="entry name" value="THREONINE DEHYDRATASE, MITOCHONDRIAL-RELATED"/>
    <property type="match status" value="1"/>
</dbReference>
<comment type="pathway">
    <text evidence="4">Amino-acid degradation; L-threonine degradation via propanoate pathway; propanoate from L-threonine: step 1/4.</text>
</comment>
<evidence type="ECO:0000313" key="17">
    <source>
        <dbReference type="EMBL" id="TRW43776.1"/>
    </source>
</evidence>
<comment type="cofactor">
    <cofactor evidence="2">
        <name>pyridoxal 5'-phosphate</name>
        <dbReference type="ChEBI" id="CHEBI:597326"/>
    </cofactor>
</comment>
<accession>A0A552WLY9</accession>
<evidence type="ECO:0000256" key="9">
    <source>
        <dbReference type="ARBA" id="ARBA00022533"/>
    </source>
</evidence>
<feature type="domain" description="ACT" evidence="16">
    <location>
        <begin position="387"/>
        <end position="461"/>
    </location>
</feature>
<dbReference type="SUPFAM" id="SSF53686">
    <property type="entry name" value="Tryptophan synthase beta subunit-like PLP-dependent enzymes"/>
    <property type="match status" value="1"/>
</dbReference>
<comment type="catalytic activity">
    <reaction evidence="1">
        <text>L-threonine = 2-oxobutanoate + NH4(+)</text>
        <dbReference type="Rhea" id="RHEA:22108"/>
        <dbReference type="ChEBI" id="CHEBI:16763"/>
        <dbReference type="ChEBI" id="CHEBI:28938"/>
        <dbReference type="ChEBI" id="CHEBI:57926"/>
        <dbReference type="EC" id="4.3.1.19"/>
    </reaction>
</comment>
<dbReference type="InterPro" id="IPR050147">
    <property type="entry name" value="Ser/Thr_Dehydratase"/>
</dbReference>
<dbReference type="PANTHER" id="PTHR48078:SF6">
    <property type="entry name" value="L-THREONINE DEHYDRATASE CATABOLIC TDCB"/>
    <property type="match status" value="1"/>
</dbReference>